<name>A0A6A4GFJ3_9AGAR</name>
<evidence type="ECO:0000259" key="2">
    <source>
        <dbReference type="Pfam" id="PF00005"/>
    </source>
</evidence>
<dbReference type="Proteomes" id="UP000799118">
    <property type="component" value="Unassembled WGS sequence"/>
</dbReference>
<dbReference type="EMBL" id="ML770171">
    <property type="protein sequence ID" value="KAE9384316.1"/>
    <property type="molecule type" value="Genomic_DNA"/>
</dbReference>
<dbReference type="PANTHER" id="PTHR19241">
    <property type="entry name" value="ATP-BINDING CASSETTE TRANSPORTER"/>
    <property type="match status" value="1"/>
</dbReference>
<dbReference type="AlphaFoldDB" id="A0A6A4GFJ3"/>
<dbReference type="Pfam" id="PF00005">
    <property type="entry name" value="ABC_tran"/>
    <property type="match status" value="1"/>
</dbReference>
<proteinExistence type="predicted"/>
<protein>
    <recommendedName>
        <fullName evidence="2">ABC transporter domain-containing protein</fullName>
    </recommendedName>
</protein>
<evidence type="ECO:0000313" key="4">
    <source>
        <dbReference type="Proteomes" id="UP000799118"/>
    </source>
</evidence>
<feature type="domain" description="ABC transporter" evidence="2">
    <location>
        <begin position="1"/>
        <end position="79"/>
    </location>
</feature>
<dbReference type="InterPro" id="IPR003439">
    <property type="entry name" value="ABC_transporter-like_ATP-bd"/>
</dbReference>
<dbReference type="GO" id="GO:0016887">
    <property type="term" value="F:ATP hydrolysis activity"/>
    <property type="evidence" value="ECO:0007669"/>
    <property type="project" value="InterPro"/>
</dbReference>
<gene>
    <name evidence="3" type="ORF">BT96DRAFT_960912</name>
</gene>
<dbReference type="InterPro" id="IPR027417">
    <property type="entry name" value="P-loop_NTPase"/>
</dbReference>
<reference evidence="3" key="1">
    <citation type="journal article" date="2019" name="Environ. Microbiol.">
        <title>Fungal ecological strategies reflected in gene transcription - a case study of two litter decomposers.</title>
        <authorList>
            <person name="Barbi F."/>
            <person name="Kohler A."/>
            <person name="Barry K."/>
            <person name="Baskaran P."/>
            <person name="Daum C."/>
            <person name="Fauchery L."/>
            <person name="Ihrmark K."/>
            <person name="Kuo A."/>
            <person name="LaButti K."/>
            <person name="Lipzen A."/>
            <person name="Morin E."/>
            <person name="Grigoriev I.V."/>
            <person name="Henrissat B."/>
            <person name="Lindahl B."/>
            <person name="Martin F."/>
        </authorList>
    </citation>
    <scope>NUCLEOTIDE SEQUENCE</scope>
    <source>
        <strain evidence="3">JB14</strain>
    </source>
</reference>
<organism evidence="3 4">
    <name type="scientific">Gymnopus androsaceus JB14</name>
    <dbReference type="NCBI Taxonomy" id="1447944"/>
    <lineage>
        <taxon>Eukaryota</taxon>
        <taxon>Fungi</taxon>
        <taxon>Dikarya</taxon>
        <taxon>Basidiomycota</taxon>
        <taxon>Agaricomycotina</taxon>
        <taxon>Agaricomycetes</taxon>
        <taxon>Agaricomycetidae</taxon>
        <taxon>Agaricales</taxon>
        <taxon>Marasmiineae</taxon>
        <taxon>Omphalotaceae</taxon>
        <taxon>Gymnopus</taxon>
    </lineage>
</organism>
<sequence>MGESGAGKTTLLNVLAQRVSTGVVTGDMLVSGQSLPRDFQAQIGYCQQMDTHVGTDTVREALLLSAKLRNLLLYLWLRRRLSEFIQSFVFPVRLLIHFDVSVLNTWLTPVVGTLGVEHRKQPPSPSNWLPSLNFYSSLDEPTSGLDSRSAWAIMDFLQSLAKNGQAILCT</sequence>
<accession>A0A6A4GFJ3</accession>
<keyword evidence="4" id="KW-1185">Reference proteome</keyword>
<dbReference type="SUPFAM" id="SSF52540">
    <property type="entry name" value="P-loop containing nucleoside triphosphate hydrolases"/>
    <property type="match status" value="1"/>
</dbReference>
<evidence type="ECO:0000256" key="1">
    <source>
        <dbReference type="ARBA" id="ARBA00022448"/>
    </source>
</evidence>
<dbReference type="Gene3D" id="3.40.50.300">
    <property type="entry name" value="P-loop containing nucleotide triphosphate hydrolases"/>
    <property type="match status" value="2"/>
</dbReference>
<dbReference type="OrthoDB" id="3003173at2759"/>
<evidence type="ECO:0000313" key="3">
    <source>
        <dbReference type="EMBL" id="KAE9384316.1"/>
    </source>
</evidence>
<keyword evidence="1" id="KW-0813">Transport</keyword>
<dbReference type="GO" id="GO:0005524">
    <property type="term" value="F:ATP binding"/>
    <property type="evidence" value="ECO:0007669"/>
    <property type="project" value="InterPro"/>
</dbReference>